<dbReference type="RefSeq" id="XP_025426729.1">
    <property type="nucleotide sequence ID" value="XM_025576032.1"/>
</dbReference>
<evidence type="ECO:0000313" key="2">
    <source>
        <dbReference type="Proteomes" id="UP000248349"/>
    </source>
</evidence>
<sequence>MSLTGSRRSIGRRCQLSLHARISSPAGLLYSSLHSCLIQNNLVLHHQLAPRPSLTSLFHTTASSNALYRTPRRSPTVRRAENNRIPVAPVPNANSAYESHIEGDPATHLAWLQGHGVDSWADARIAKSLKSNITKDVFVTTGKHLITRAHGGPPTLGAFENNPCNLTPFEVFNIGRLVLPHHQSFQRWLCSAGALAQVRPAIYIQAAAYLKNLLAYSKSKYPPRDEPYLQAVEALATGPQPDPRAMCLHAQVLCHRQHYRQAIALLDEVLELIYPSKELEHGFETPLYFPPIESVWDTYLWVQGIMHEYKSKTKYTRDEIIRRAATEFKDPKYLVLYAGILREQGRWDEYEECMFWASRAGNPQAIRRLASYYYFTALGRYRRRGESPQDFRPVKSGEEGRRLQKEQNRSWWQRLSEEIWSGHSLPSLTHYRALAREWFELATFYGSPESAVIVAVMDREDGRPGDGANVLRELLREGRFQGPEREKLQKSIESLLDNWSDPAFKPKVPESYYVL</sequence>
<dbReference type="GeneID" id="37077260"/>
<gene>
    <name evidence="1" type="ORF">BP01DRAFT_360981</name>
</gene>
<dbReference type="EMBL" id="KZ821277">
    <property type="protein sequence ID" value="PYH40747.1"/>
    <property type="molecule type" value="Genomic_DNA"/>
</dbReference>
<organism evidence="1 2">
    <name type="scientific">Aspergillus saccharolyticus JOP 1030-1</name>
    <dbReference type="NCBI Taxonomy" id="1450539"/>
    <lineage>
        <taxon>Eukaryota</taxon>
        <taxon>Fungi</taxon>
        <taxon>Dikarya</taxon>
        <taxon>Ascomycota</taxon>
        <taxon>Pezizomycotina</taxon>
        <taxon>Eurotiomycetes</taxon>
        <taxon>Eurotiomycetidae</taxon>
        <taxon>Eurotiales</taxon>
        <taxon>Aspergillaceae</taxon>
        <taxon>Aspergillus</taxon>
        <taxon>Aspergillus subgen. Circumdati</taxon>
    </lineage>
</organism>
<dbReference type="STRING" id="1450539.A0A318Z373"/>
<accession>A0A318Z373</accession>
<dbReference type="OrthoDB" id="250175at2759"/>
<proteinExistence type="predicted"/>
<reference evidence="1 2" key="1">
    <citation type="submission" date="2016-12" db="EMBL/GenBank/DDBJ databases">
        <title>The genomes of Aspergillus section Nigri reveals drivers in fungal speciation.</title>
        <authorList>
            <consortium name="DOE Joint Genome Institute"/>
            <person name="Vesth T.C."/>
            <person name="Nybo J."/>
            <person name="Theobald S."/>
            <person name="Brandl J."/>
            <person name="Frisvad J.C."/>
            <person name="Nielsen K.F."/>
            <person name="Lyhne E.K."/>
            <person name="Kogle M.E."/>
            <person name="Kuo A."/>
            <person name="Riley R."/>
            <person name="Clum A."/>
            <person name="Nolan M."/>
            <person name="Lipzen A."/>
            <person name="Salamov A."/>
            <person name="Henrissat B."/>
            <person name="Wiebenga A."/>
            <person name="De Vries R.P."/>
            <person name="Grigoriev I.V."/>
            <person name="Mortensen U.H."/>
            <person name="Andersen M.R."/>
            <person name="Baker S.E."/>
        </authorList>
    </citation>
    <scope>NUCLEOTIDE SEQUENCE [LARGE SCALE GENOMIC DNA]</scope>
    <source>
        <strain evidence="1 2">JOP 1030-1</strain>
    </source>
</reference>
<protein>
    <submittedName>
        <fullName evidence="1">Uncharacterized protein</fullName>
    </submittedName>
</protein>
<keyword evidence="2" id="KW-1185">Reference proteome</keyword>
<name>A0A318Z373_9EURO</name>
<dbReference type="Proteomes" id="UP000248349">
    <property type="component" value="Unassembled WGS sequence"/>
</dbReference>
<dbReference type="AlphaFoldDB" id="A0A318Z373"/>
<evidence type="ECO:0000313" key="1">
    <source>
        <dbReference type="EMBL" id="PYH40747.1"/>
    </source>
</evidence>